<dbReference type="Pfam" id="PF02386">
    <property type="entry name" value="TrkH"/>
    <property type="match status" value="1"/>
</dbReference>
<feature type="transmembrane region" description="Helical" evidence="8">
    <location>
        <begin position="40"/>
        <end position="59"/>
    </location>
</feature>
<evidence type="ECO:0000313" key="9">
    <source>
        <dbReference type="EMBL" id="KWZ76842.1"/>
    </source>
</evidence>
<dbReference type="PANTHER" id="PTHR32024:SF4">
    <property type="entry name" value="KTR SYSTEM POTASSIUM UPTAKE PROTEIN D"/>
    <property type="match status" value="1"/>
</dbReference>
<feature type="transmembrane region" description="Helical" evidence="8">
    <location>
        <begin position="300"/>
        <end position="319"/>
    </location>
</feature>
<keyword evidence="5 8" id="KW-1133">Transmembrane helix</keyword>
<feature type="transmembrane region" description="Helical" evidence="8">
    <location>
        <begin position="243"/>
        <end position="266"/>
    </location>
</feature>
<keyword evidence="3" id="KW-1003">Cell membrane</keyword>
<comment type="subcellular location">
    <subcellularLocation>
        <location evidence="1">Cell membrane</location>
        <topology evidence="1">Multi-pass membrane protein</topology>
    </subcellularLocation>
</comment>
<dbReference type="AlphaFoldDB" id="A0A133KBA8"/>
<dbReference type="GO" id="GO:0005886">
    <property type="term" value="C:plasma membrane"/>
    <property type="evidence" value="ECO:0007669"/>
    <property type="project" value="UniProtKB-SubCell"/>
</dbReference>
<sequence length="459" mass="50777">MIFSAGFFLTGNFRYNREDRSHKGDWFMSRFQFRPATFKMVFFMYLLGTVIFAILYLLPVSHKQPLLPVDAFFLSASAISATGLSTVTVAQELTTAGKIILLIQMEIGGIGVMALVGALLIALRTNAPVPSQTLMIFDQNQNSSRSISKLMAFIVKYTLIVETAGFLLILPSALQHGSHAFAAFFLSVSTFTNAGFEISGNGLDNFKGEPFVLAVLSCMIILGVLGFAVVMEFLQSRRKKKSLYFKVNVLMHGILLLAGFLFFFFVDFIHMPGLSFTEKIIQSLFFSAAPRSGGLASLDLHVFSFPSLLFMIMLMFIGGSPSSCAGGIRTTTFAVILAKLWSVIRGSNETHMFRKTLFAEDVNKAFLVFFAFLFLFFFSFFVLSFTEKAAPFPLAFEIMSALSTCGFSLGITAGLTVFGKIWLAFLMLIGRLGVIILIYTFMNQKKSTIKYAKESILIG</sequence>
<evidence type="ECO:0000256" key="4">
    <source>
        <dbReference type="ARBA" id="ARBA00022692"/>
    </source>
</evidence>
<evidence type="ECO:0000256" key="1">
    <source>
        <dbReference type="ARBA" id="ARBA00004651"/>
    </source>
</evidence>
<evidence type="ECO:0000256" key="8">
    <source>
        <dbReference type="SAM" id="Phobius"/>
    </source>
</evidence>
<name>A0A133KBA8_HEYCO</name>
<feature type="transmembrane region" description="Helical" evidence="8">
    <location>
        <begin position="326"/>
        <end position="344"/>
    </location>
</feature>
<feature type="transmembrane region" description="Helical" evidence="8">
    <location>
        <begin position="395"/>
        <end position="415"/>
    </location>
</feature>
<feature type="transmembrane region" description="Helical" evidence="8">
    <location>
        <begin position="364"/>
        <end position="383"/>
    </location>
</feature>
<evidence type="ECO:0000256" key="2">
    <source>
        <dbReference type="ARBA" id="ARBA00022448"/>
    </source>
</evidence>
<evidence type="ECO:0000256" key="3">
    <source>
        <dbReference type="ARBA" id="ARBA00022475"/>
    </source>
</evidence>
<feature type="transmembrane region" description="Helical" evidence="8">
    <location>
        <begin position="211"/>
        <end position="231"/>
    </location>
</feature>
<comment type="caution">
    <text evidence="9">The sequence shown here is derived from an EMBL/GenBank/DDBJ whole genome shotgun (WGS) entry which is preliminary data.</text>
</comment>
<feature type="transmembrane region" description="Helical" evidence="8">
    <location>
        <begin position="99"/>
        <end position="123"/>
    </location>
</feature>
<dbReference type="EMBL" id="LRPN01000187">
    <property type="protein sequence ID" value="KWZ76842.1"/>
    <property type="molecule type" value="Genomic_DNA"/>
</dbReference>
<accession>A0A133KBA8</accession>
<gene>
    <name evidence="9" type="ORF">HMPREF3213_03676</name>
</gene>
<keyword evidence="4 8" id="KW-0812">Transmembrane</keyword>
<evidence type="ECO:0000313" key="10">
    <source>
        <dbReference type="Proteomes" id="UP000070376"/>
    </source>
</evidence>
<dbReference type="Proteomes" id="UP000070376">
    <property type="component" value="Unassembled WGS sequence"/>
</dbReference>
<protein>
    <submittedName>
        <fullName evidence="9">Cation transport protein</fullName>
    </submittedName>
</protein>
<dbReference type="PATRIC" id="fig|1398.22.peg.3683"/>
<reference evidence="10" key="1">
    <citation type="submission" date="2016-01" db="EMBL/GenBank/DDBJ databases">
        <authorList>
            <person name="Mitreva M."/>
            <person name="Pepin K.H."/>
            <person name="Mihindukulasuriya K.A."/>
            <person name="Fulton R."/>
            <person name="Fronick C."/>
            <person name="O'Laughlin M."/>
            <person name="Miner T."/>
            <person name="Herter B."/>
            <person name="Rosa B.A."/>
            <person name="Cordes M."/>
            <person name="Tomlinson C."/>
            <person name="Wollam A."/>
            <person name="Palsikar V.B."/>
            <person name="Mardis E.R."/>
            <person name="Wilson R.K."/>
        </authorList>
    </citation>
    <scope>NUCLEOTIDE SEQUENCE [LARGE SCALE GENOMIC DNA]</scope>
    <source>
        <strain evidence="10">GED7749B</strain>
    </source>
</reference>
<evidence type="ECO:0000256" key="6">
    <source>
        <dbReference type="ARBA" id="ARBA00023065"/>
    </source>
</evidence>
<evidence type="ECO:0000256" key="7">
    <source>
        <dbReference type="ARBA" id="ARBA00023136"/>
    </source>
</evidence>
<dbReference type="PANTHER" id="PTHR32024">
    <property type="entry name" value="TRK SYSTEM POTASSIUM UPTAKE PROTEIN TRKG-RELATED"/>
    <property type="match status" value="1"/>
</dbReference>
<feature type="transmembrane region" description="Helical" evidence="8">
    <location>
        <begin position="150"/>
        <end position="169"/>
    </location>
</feature>
<feature type="transmembrane region" description="Helical" evidence="8">
    <location>
        <begin position="421"/>
        <end position="441"/>
    </location>
</feature>
<evidence type="ECO:0000256" key="5">
    <source>
        <dbReference type="ARBA" id="ARBA00022989"/>
    </source>
</evidence>
<dbReference type="GO" id="GO:0030001">
    <property type="term" value="P:metal ion transport"/>
    <property type="evidence" value="ECO:0007669"/>
    <property type="project" value="UniProtKB-ARBA"/>
</dbReference>
<feature type="transmembrane region" description="Helical" evidence="8">
    <location>
        <begin position="71"/>
        <end position="90"/>
    </location>
</feature>
<organism evidence="9 10">
    <name type="scientific">Heyndrickxia coagulans</name>
    <name type="common">Weizmannia coagulans</name>
    <dbReference type="NCBI Taxonomy" id="1398"/>
    <lineage>
        <taxon>Bacteria</taxon>
        <taxon>Bacillati</taxon>
        <taxon>Bacillota</taxon>
        <taxon>Bacilli</taxon>
        <taxon>Bacillales</taxon>
        <taxon>Bacillaceae</taxon>
        <taxon>Heyndrickxia</taxon>
    </lineage>
</organism>
<dbReference type="GO" id="GO:0008324">
    <property type="term" value="F:monoatomic cation transmembrane transporter activity"/>
    <property type="evidence" value="ECO:0007669"/>
    <property type="project" value="InterPro"/>
</dbReference>
<keyword evidence="2" id="KW-0813">Transport</keyword>
<keyword evidence="7 8" id="KW-0472">Membrane</keyword>
<keyword evidence="6" id="KW-0406">Ion transport</keyword>
<dbReference type="InterPro" id="IPR003445">
    <property type="entry name" value="Cat_transpt"/>
</dbReference>
<proteinExistence type="predicted"/>